<evidence type="ECO:0000256" key="1">
    <source>
        <dbReference type="ARBA" id="ARBA00023002"/>
    </source>
</evidence>
<organism evidence="5 7">
    <name type="scientific">Streptomyces antibioticus</name>
    <dbReference type="NCBI Taxonomy" id="1890"/>
    <lineage>
        <taxon>Bacteria</taxon>
        <taxon>Bacillati</taxon>
        <taxon>Actinomycetota</taxon>
        <taxon>Actinomycetes</taxon>
        <taxon>Kitasatosporales</taxon>
        <taxon>Streptomycetaceae</taxon>
        <taxon>Streptomyces</taxon>
    </lineage>
</organism>
<protein>
    <submittedName>
        <fullName evidence="5">FAD-binding monooxygenase</fullName>
    </submittedName>
</protein>
<evidence type="ECO:0000256" key="2">
    <source>
        <dbReference type="ARBA" id="ARBA00023027"/>
    </source>
</evidence>
<dbReference type="AlphaFoldDB" id="A0AAE6Y499"/>
<dbReference type="InterPro" id="IPR002938">
    <property type="entry name" value="FAD-bd"/>
</dbReference>
<dbReference type="Gene3D" id="3.50.50.60">
    <property type="entry name" value="FAD/NAD(P)-binding domain"/>
    <property type="match status" value="1"/>
</dbReference>
<dbReference type="InterPro" id="IPR050631">
    <property type="entry name" value="PheA/TfdB_FAD_monoxygenase"/>
</dbReference>
<feature type="domain" description="FAD-binding" evidence="3">
    <location>
        <begin position="129"/>
        <end position="317"/>
    </location>
</feature>
<accession>A0AAE6Y499</accession>
<keyword evidence="6" id="KW-1185">Reference proteome</keyword>
<proteinExistence type="predicted"/>
<evidence type="ECO:0000259" key="3">
    <source>
        <dbReference type="Pfam" id="PF01494"/>
    </source>
</evidence>
<keyword evidence="2" id="KW-0520">NAD</keyword>
<dbReference type="EMBL" id="CP050692">
    <property type="protein sequence ID" value="QIT42627.1"/>
    <property type="molecule type" value="Genomic_DNA"/>
</dbReference>
<gene>
    <name evidence="4" type="ORF">AFM16_02900</name>
    <name evidence="5" type="ORF">HCX60_03095</name>
</gene>
<dbReference type="Pfam" id="PF01494">
    <property type="entry name" value="FAD_binding_3"/>
    <property type="match status" value="1"/>
</dbReference>
<evidence type="ECO:0000313" key="4">
    <source>
        <dbReference type="EMBL" id="OOQ54983.1"/>
    </source>
</evidence>
<evidence type="ECO:0000313" key="6">
    <source>
        <dbReference type="Proteomes" id="UP000190306"/>
    </source>
</evidence>
<dbReference type="SUPFAM" id="SSF51905">
    <property type="entry name" value="FAD/NAD(P)-binding domain"/>
    <property type="match status" value="1"/>
</dbReference>
<dbReference type="GO" id="GO:0004497">
    <property type="term" value="F:monooxygenase activity"/>
    <property type="evidence" value="ECO:0007669"/>
    <property type="project" value="UniProtKB-KW"/>
</dbReference>
<dbReference type="EMBL" id="LHQL01000001">
    <property type="protein sequence ID" value="OOQ54983.1"/>
    <property type="molecule type" value="Genomic_DNA"/>
</dbReference>
<dbReference type="PRINTS" id="PR00420">
    <property type="entry name" value="RNGMNOXGNASE"/>
</dbReference>
<dbReference type="PANTHER" id="PTHR43476:SF4">
    <property type="entry name" value="BLR0106 PROTEIN"/>
    <property type="match status" value="1"/>
</dbReference>
<sequence>MSVKVACVGGGPAGLYLSILLKLQDPSHDVTVHERDPEGSTYGWGVTYWQGLLDRLHAYDPESARAVAEHSVRWNQGVAHVRDLATRQPGDEGHGIGRHKFLEILAERARTLGVRLEFEHEITPDALPDADLVVAGDGVHSALRTRRADRFGAELRPGRNSYVWLGTTKVFDSFTFAFVETEHGWVWCYGYPFSTERSTCVIECAPGTRDGLGLGEGNEADALARLEKLFAHILDGHPLIGRAPAGGPAQWLTFRTLTNRAWYDGNLVLLGDAAHTTHYSIGAGTTLALEDAMALADALRESADLPQALARYQRERQSALLSPQSAARYSAQWYENLTRYIDLPPDHMFALLGQRHSPLLPYVPPQLYYRLDQAAGRLEALRRLKRWLGPKIARSAHTRVLTTRKDR</sequence>
<evidence type="ECO:0000313" key="5">
    <source>
        <dbReference type="EMBL" id="QIT42627.1"/>
    </source>
</evidence>
<dbReference type="GO" id="GO:0071949">
    <property type="term" value="F:FAD binding"/>
    <property type="evidence" value="ECO:0007669"/>
    <property type="project" value="InterPro"/>
</dbReference>
<dbReference type="Proteomes" id="UP000190306">
    <property type="component" value="Chromosome"/>
</dbReference>
<dbReference type="InterPro" id="IPR036188">
    <property type="entry name" value="FAD/NAD-bd_sf"/>
</dbReference>
<reference evidence="5 7" key="2">
    <citation type="submission" date="2020-03" db="EMBL/GenBank/DDBJ databases">
        <title>Is there a link between lipid content and antibiotic production in Streptomyces?</title>
        <authorList>
            <person name="David M."/>
            <person name="Lejeune C."/>
            <person name="Abreu S."/>
            <person name="Thibessard A."/>
            <person name="Leblond P."/>
            <person name="Chaminade P."/>
            <person name="Virolle M.-J."/>
        </authorList>
    </citation>
    <scope>NUCLEOTIDE SEQUENCE [LARGE SCALE GENOMIC DNA]</scope>
    <source>
        <strain evidence="5 7">DSM 41481</strain>
    </source>
</reference>
<evidence type="ECO:0000313" key="7">
    <source>
        <dbReference type="Proteomes" id="UP000502504"/>
    </source>
</evidence>
<name>A0AAE6Y499_STRAT</name>
<dbReference type="Gene3D" id="3.30.9.20">
    <property type="match status" value="1"/>
</dbReference>
<dbReference type="PANTHER" id="PTHR43476">
    <property type="entry name" value="3-(3-HYDROXY-PHENYL)PROPIONATE/3-HYDROXYCINNAMIC ACID HYDROXYLASE"/>
    <property type="match status" value="1"/>
</dbReference>
<keyword evidence="1" id="KW-0560">Oxidoreductase</keyword>
<keyword evidence="5" id="KW-0503">Monooxygenase</keyword>
<reference evidence="4 6" key="1">
    <citation type="submission" date="2015-07" db="EMBL/GenBank/DDBJ databases">
        <title>Draft Genome Sequence of Streptomyces antibioticus, IMRU 3720 reveals insights in the evolution of actinomycin biosynthetic gene clusters in Streptomyces.</title>
        <authorList>
            <person name="Crnovcic I."/>
            <person name="Ruckert C."/>
            <person name="Kalinowksi J."/>
            <person name="Keller U."/>
        </authorList>
    </citation>
    <scope>NUCLEOTIDE SEQUENCE [LARGE SCALE GENOMIC DNA]</scope>
    <source>
        <strain evidence="4 6">DSM 41481</strain>
    </source>
</reference>
<dbReference type="Proteomes" id="UP000502504">
    <property type="component" value="Chromosome"/>
</dbReference>